<keyword evidence="9 14" id="KW-0472">Membrane</keyword>
<feature type="transmembrane region" description="Helical" evidence="14">
    <location>
        <begin position="43"/>
        <end position="61"/>
    </location>
</feature>
<keyword evidence="14" id="KW-0133">Cell shape</keyword>
<keyword evidence="7 14" id="KW-0378">Hydrolase</keyword>
<accession>A0A7W8KIF6</accession>
<comment type="catalytic activity">
    <reaction evidence="13 14">
        <text>di-trans,octa-cis-undecaprenyl diphosphate + H2O = di-trans,octa-cis-undecaprenyl phosphate + phosphate + H(+)</text>
        <dbReference type="Rhea" id="RHEA:28094"/>
        <dbReference type="ChEBI" id="CHEBI:15377"/>
        <dbReference type="ChEBI" id="CHEBI:15378"/>
        <dbReference type="ChEBI" id="CHEBI:43474"/>
        <dbReference type="ChEBI" id="CHEBI:58405"/>
        <dbReference type="ChEBI" id="CHEBI:60392"/>
        <dbReference type="EC" id="3.6.1.27"/>
    </reaction>
</comment>
<keyword evidence="6 14" id="KW-0812">Transmembrane</keyword>
<dbReference type="NCBIfam" id="NF001390">
    <property type="entry name" value="PRK00281.1-4"/>
    <property type="match status" value="1"/>
</dbReference>
<feature type="transmembrane region" description="Helical" evidence="14">
    <location>
        <begin position="219"/>
        <end position="242"/>
    </location>
</feature>
<dbReference type="InterPro" id="IPR003824">
    <property type="entry name" value="UppP"/>
</dbReference>
<dbReference type="NCBIfam" id="TIGR00753">
    <property type="entry name" value="undec_PP_bacA"/>
    <property type="match status" value="1"/>
</dbReference>
<gene>
    <name evidence="14" type="primary">uppP</name>
    <name evidence="15" type="synonym">uppP2</name>
    <name evidence="15" type="ORF">GCM10017781_42390</name>
    <name evidence="16" type="ORF">HNQ07_004199</name>
</gene>
<keyword evidence="5 14" id="KW-1003">Cell membrane</keyword>
<evidence type="ECO:0000256" key="2">
    <source>
        <dbReference type="ARBA" id="ARBA00010621"/>
    </source>
</evidence>
<dbReference type="Pfam" id="PF02673">
    <property type="entry name" value="BacA"/>
    <property type="match status" value="1"/>
</dbReference>
<dbReference type="GO" id="GO:0005886">
    <property type="term" value="C:plasma membrane"/>
    <property type="evidence" value="ECO:0007669"/>
    <property type="project" value="UniProtKB-SubCell"/>
</dbReference>
<dbReference type="EMBL" id="JACHFK010000014">
    <property type="protein sequence ID" value="MBB5378692.1"/>
    <property type="molecule type" value="Genomic_DNA"/>
</dbReference>
<dbReference type="GO" id="GO:0050380">
    <property type="term" value="F:undecaprenyl-diphosphatase activity"/>
    <property type="evidence" value="ECO:0007669"/>
    <property type="project" value="UniProtKB-UniRule"/>
</dbReference>
<evidence type="ECO:0000256" key="12">
    <source>
        <dbReference type="ARBA" id="ARBA00032932"/>
    </source>
</evidence>
<evidence type="ECO:0000256" key="13">
    <source>
        <dbReference type="ARBA" id="ARBA00047594"/>
    </source>
</evidence>
<reference evidence="15" key="1">
    <citation type="journal article" date="2014" name="Int. J. Syst. Evol. Microbiol.">
        <title>Complete genome of a new Firmicutes species belonging to the dominant human colonic microbiota ('Ruminococcus bicirculans') reveals two chromosomes and a selective capacity to utilize plant glucans.</title>
        <authorList>
            <consortium name="NISC Comparative Sequencing Program"/>
            <person name="Wegmann U."/>
            <person name="Louis P."/>
            <person name="Goesmann A."/>
            <person name="Henrissat B."/>
            <person name="Duncan S.H."/>
            <person name="Flint H.J."/>
        </authorList>
    </citation>
    <scope>NUCLEOTIDE SEQUENCE</scope>
    <source>
        <strain evidence="15">CGMCC 1.18437</strain>
    </source>
</reference>
<protein>
    <recommendedName>
        <fullName evidence="4 14">Undecaprenyl-diphosphatase</fullName>
        <ecNumber evidence="3 14">3.6.1.27</ecNumber>
    </recommendedName>
    <alternativeName>
        <fullName evidence="12 14">Bacitracin resistance protein</fullName>
    </alternativeName>
    <alternativeName>
        <fullName evidence="11 14">Undecaprenyl pyrophosphate phosphatase</fullName>
    </alternativeName>
</protein>
<evidence type="ECO:0000256" key="7">
    <source>
        <dbReference type="ARBA" id="ARBA00022801"/>
    </source>
</evidence>
<comment type="similarity">
    <text evidence="2 14">Belongs to the UppP family.</text>
</comment>
<keyword evidence="14" id="KW-0573">Peptidoglycan synthesis</keyword>
<evidence type="ECO:0000256" key="14">
    <source>
        <dbReference type="HAMAP-Rule" id="MF_01006"/>
    </source>
</evidence>
<evidence type="ECO:0000256" key="9">
    <source>
        <dbReference type="ARBA" id="ARBA00023136"/>
    </source>
</evidence>
<comment type="subcellular location">
    <subcellularLocation>
        <location evidence="1 14">Cell membrane</location>
        <topology evidence="1 14">Multi-pass membrane protein</topology>
    </subcellularLocation>
</comment>
<keyword evidence="8 14" id="KW-1133">Transmembrane helix</keyword>
<name>A0A7W8KIF6_9DEIO</name>
<dbReference type="PANTHER" id="PTHR30622">
    <property type="entry name" value="UNDECAPRENYL-DIPHOSPHATASE"/>
    <property type="match status" value="1"/>
</dbReference>
<dbReference type="GO" id="GO:0009252">
    <property type="term" value="P:peptidoglycan biosynthetic process"/>
    <property type="evidence" value="ECO:0007669"/>
    <property type="project" value="UniProtKB-KW"/>
</dbReference>
<feature type="transmembrane region" description="Helical" evidence="14">
    <location>
        <begin position="81"/>
        <end position="99"/>
    </location>
</feature>
<evidence type="ECO:0000256" key="4">
    <source>
        <dbReference type="ARBA" id="ARBA00021581"/>
    </source>
</evidence>
<evidence type="ECO:0000313" key="16">
    <source>
        <dbReference type="EMBL" id="MBB5378692.1"/>
    </source>
</evidence>
<dbReference type="RefSeq" id="WP_184115352.1">
    <property type="nucleotide sequence ID" value="NZ_BNAJ01000015.1"/>
</dbReference>
<keyword evidence="18" id="KW-1185">Reference proteome</keyword>
<organism evidence="16 17">
    <name type="scientific">Deinococcus metalli</name>
    <dbReference type="NCBI Taxonomy" id="1141878"/>
    <lineage>
        <taxon>Bacteria</taxon>
        <taxon>Thermotogati</taxon>
        <taxon>Deinococcota</taxon>
        <taxon>Deinococci</taxon>
        <taxon>Deinococcales</taxon>
        <taxon>Deinococcaceae</taxon>
        <taxon>Deinococcus</taxon>
    </lineage>
</organism>
<comment type="miscellaneous">
    <text evidence="14">Bacitracin is thought to be involved in the inhibition of peptidoglycan synthesis by sequestering undecaprenyl diphosphate, thereby reducing the pool of lipid carrier available.</text>
</comment>
<evidence type="ECO:0000256" key="10">
    <source>
        <dbReference type="ARBA" id="ARBA00023251"/>
    </source>
</evidence>
<proteinExistence type="inferred from homology"/>
<dbReference type="GO" id="GO:0071555">
    <property type="term" value="P:cell wall organization"/>
    <property type="evidence" value="ECO:0007669"/>
    <property type="project" value="UniProtKB-KW"/>
</dbReference>
<evidence type="ECO:0000256" key="3">
    <source>
        <dbReference type="ARBA" id="ARBA00012374"/>
    </source>
</evidence>
<dbReference type="GO" id="GO:0046677">
    <property type="term" value="P:response to antibiotic"/>
    <property type="evidence" value="ECO:0007669"/>
    <property type="project" value="UniProtKB-UniRule"/>
</dbReference>
<keyword evidence="14" id="KW-0961">Cell wall biogenesis/degradation</keyword>
<reference evidence="16 17" key="3">
    <citation type="submission" date="2020-08" db="EMBL/GenBank/DDBJ databases">
        <title>Genomic Encyclopedia of Type Strains, Phase IV (KMG-IV): sequencing the most valuable type-strain genomes for metagenomic binning, comparative biology and taxonomic classification.</title>
        <authorList>
            <person name="Goeker M."/>
        </authorList>
    </citation>
    <scope>NUCLEOTIDE SEQUENCE [LARGE SCALE GENOMIC DNA]</scope>
    <source>
        <strain evidence="16 17">DSM 27521</strain>
    </source>
</reference>
<evidence type="ECO:0000256" key="1">
    <source>
        <dbReference type="ARBA" id="ARBA00004651"/>
    </source>
</evidence>
<dbReference type="Proteomes" id="UP000539473">
    <property type="component" value="Unassembled WGS sequence"/>
</dbReference>
<evidence type="ECO:0000313" key="17">
    <source>
        <dbReference type="Proteomes" id="UP000539473"/>
    </source>
</evidence>
<dbReference type="HAMAP" id="MF_01006">
    <property type="entry name" value="Undec_diphosphatase"/>
    <property type="match status" value="1"/>
</dbReference>
<feature type="transmembrane region" description="Helical" evidence="14">
    <location>
        <begin position="105"/>
        <end position="127"/>
    </location>
</feature>
<evidence type="ECO:0000313" key="15">
    <source>
        <dbReference type="EMBL" id="GHF61743.1"/>
    </source>
</evidence>
<keyword evidence="10 14" id="KW-0046">Antibiotic resistance</keyword>
<evidence type="ECO:0000256" key="8">
    <source>
        <dbReference type="ARBA" id="ARBA00022989"/>
    </source>
</evidence>
<evidence type="ECO:0000256" key="5">
    <source>
        <dbReference type="ARBA" id="ARBA00022475"/>
    </source>
</evidence>
<dbReference type="AlphaFoldDB" id="A0A7W8KIF6"/>
<dbReference type="GO" id="GO:0008360">
    <property type="term" value="P:regulation of cell shape"/>
    <property type="evidence" value="ECO:0007669"/>
    <property type="project" value="UniProtKB-KW"/>
</dbReference>
<evidence type="ECO:0000256" key="11">
    <source>
        <dbReference type="ARBA" id="ARBA00032707"/>
    </source>
</evidence>
<dbReference type="EMBL" id="BNAJ01000015">
    <property type="protein sequence ID" value="GHF61743.1"/>
    <property type="molecule type" value="Genomic_DNA"/>
</dbReference>
<reference evidence="18" key="2">
    <citation type="journal article" date="2019" name="Int. J. Syst. Evol. Microbiol.">
        <title>The Global Catalogue of Microorganisms (GCM) 10K type strain sequencing project: providing services to taxonomists for standard genome sequencing and annotation.</title>
        <authorList>
            <consortium name="The Broad Institute Genomics Platform"/>
            <consortium name="The Broad Institute Genome Sequencing Center for Infectious Disease"/>
            <person name="Wu L."/>
            <person name="Ma J."/>
        </authorList>
    </citation>
    <scope>NUCLEOTIDE SEQUENCE [LARGE SCALE GENOMIC DNA]</scope>
    <source>
        <strain evidence="18">CGMCC 1.18437</strain>
    </source>
</reference>
<dbReference type="EC" id="3.6.1.27" evidence="3 14"/>
<reference evidence="15" key="4">
    <citation type="submission" date="2024-05" db="EMBL/GenBank/DDBJ databases">
        <authorList>
            <person name="Sun Q."/>
            <person name="Zhou Y."/>
        </authorList>
    </citation>
    <scope>NUCLEOTIDE SEQUENCE</scope>
    <source>
        <strain evidence="15">CGMCC 1.18437</strain>
    </source>
</reference>
<comment type="caution">
    <text evidence="16">The sequence shown here is derived from an EMBL/GenBank/DDBJ whole genome shotgun (WGS) entry which is preliminary data.</text>
</comment>
<evidence type="ECO:0000313" key="18">
    <source>
        <dbReference type="Proteomes" id="UP000619376"/>
    </source>
</evidence>
<dbReference type="NCBIfam" id="NF001389">
    <property type="entry name" value="PRK00281.1-2"/>
    <property type="match status" value="1"/>
</dbReference>
<evidence type="ECO:0000256" key="6">
    <source>
        <dbReference type="ARBA" id="ARBA00022692"/>
    </source>
</evidence>
<comment type="function">
    <text evidence="14">Catalyzes the dephosphorylation of undecaprenyl diphosphate (UPP). Confers resistance to bacitracin.</text>
</comment>
<dbReference type="PANTHER" id="PTHR30622:SF3">
    <property type="entry name" value="UNDECAPRENYL-DIPHOSPHATASE"/>
    <property type="match status" value="1"/>
</dbReference>
<dbReference type="Proteomes" id="UP000619376">
    <property type="component" value="Unassembled WGS sequence"/>
</dbReference>
<feature type="transmembrane region" description="Helical" evidence="14">
    <location>
        <begin position="186"/>
        <end position="207"/>
    </location>
</feature>
<sequence length="274" mass="28893">MTPELQAVILGVVEGLTEFLPVSSTGHLIVAESLIGYRDTGEVFTVVIQLGAILAVILYYWRQLIGQLTRLFQGSAPARTFWLNLIVASVPAALLGLLFEKAIKAALFSPLTVAISAILGGIILWWVDTRRHEATVELTEPDLDSVTIRQAALIGVAQAVAIIPGVSRSGASIVGGLLTGLNRVTATAFSFFLGIPILGGAGLYSLYKARHALGSIPGGSVTLVIGTGVAFVTALLSVTWLLRYVSTHDFRGFAVYRVIMGVVILALLAAGALK</sequence>
<feature type="transmembrane region" description="Helical" evidence="14">
    <location>
        <begin position="254"/>
        <end position="273"/>
    </location>
</feature>